<sequence>MIKENNKRYFTVILALMATGMFAQTNENKISDNAVDTIKAKEIQEVLIKAQKKKQFSDHANYTFDKEALEKARHSKDLLITLPELQLDPISNTVISIKGGRILFLINGVEATDNQIKSVAPTNVVRVEYFDIPPARYLQRADTVVNIITKNPEVGYSFGADLTSAFTTGFVNGSAYGGYTKGKNDFGLEYTINLRDYNNRIVDKTYEYDLNQIHYRSAEQQKDHFGYTYQNIGLRYSNTDSGKYVFQAKLNMILNSSFLKGTGQSIFTMNNNDELHHTVHNSNSNYTNPTLDLYYSKNIGKKDELSLNVIGSYFNTKSYQFDHEWKVGNYTDIFNNDMNLKAKQTGIVGEIAHVHNFEKGKLSSGYRVSNTSIDNDLVNLLGAAKYSVNYLEQYLYTEYSGKKDKLSYRLGIGLTQIHNKSAQITQDDWAPTPKVVLSYELPKNQFLRFVTQYTSQSPFASALSSNVVQVVPNIVQKGNPYLKTQHVFKNSLIYSFSSKYFDLNTTFFYNIADKYFAQFYQLDPETEGYALTYENAESYSEKGVQISGSIKPFGNSLLVLKTYIAPTATKLTSVNGTEYTRNFVRNNFALISQYKNFSAYYQFNIPVFSLNGSFLTKDENQSHFLIAYQHRSWTFTTGMYWVGTPSKYYTKSLPGDWVAYTNKTNIYNNKNMFVLGLSYDFSSGKKLQIQKKLNNSTAPASTF</sequence>
<organism evidence="2 3">
    <name type="scientific">Chryseobacterium geocarposphaerae</name>
    <dbReference type="NCBI Taxonomy" id="1416776"/>
    <lineage>
        <taxon>Bacteria</taxon>
        <taxon>Pseudomonadati</taxon>
        <taxon>Bacteroidota</taxon>
        <taxon>Flavobacteriia</taxon>
        <taxon>Flavobacteriales</taxon>
        <taxon>Weeksellaceae</taxon>
        <taxon>Chryseobacterium group</taxon>
        <taxon>Chryseobacterium</taxon>
    </lineage>
</organism>
<dbReference type="Proteomes" id="UP000228740">
    <property type="component" value="Unassembled WGS sequence"/>
</dbReference>
<evidence type="ECO:0000313" key="3">
    <source>
        <dbReference type="Proteomes" id="UP000228740"/>
    </source>
</evidence>
<evidence type="ECO:0000256" key="1">
    <source>
        <dbReference type="SAM" id="SignalP"/>
    </source>
</evidence>
<dbReference type="AlphaFoldDB" id="A0A2M9CA94"/>
<dbReference type="EMBL" id="PGFD01000001">
    <property type="protein sequence ID" value="PJJ67731.1"/>
    <property type="molecule type" value="Genomic_DNA"/>
</dbReference>
<gene>
    <name evidence="2" type="ORF">CLV73_1750</name>
</gene>
<feature type="signal peptide" evidence="1">
    <location>
        <begin position="1"/>
        <end position="23"/>
    </location>
</feature>
<name>A0A2M9CA94_9FLAO</name>
<protein>
    <submittedName>
        <fullName evidence="2">Outer membrane receptor protein involved in Fe transport</fullName>
    </submittedName>
</protein>
<feature type="chain" id="PRO_5014708821" evidence="1">
    <location>
        <begin position="24"/>
        <end position="703"/>
    </location>
</feature>
<dbReference type="OrthoDB" id="1098137at2"/>
<keyword evidence="2" id="KW-0675">Receptor</keyword>
<dbReference type="RefSeq" id="WP_100376420.1">
    <property type="nucleotide sequence ID" value="NZ_PGFD01000001.1"/>
</dbReference>
<accession>A0A2M9CA94</accession>
<keyword evidence="1" id="KW-0732">Signal</keyword>
<reference evidence="2 3" key="1">
    <citation type="submission" date="2017-11" db="EMBL/GenBank/DDBJ databases">
        <title>Genomic Encyclopedia of Archaeal and Bacterial Type Strains, Phase II (KMG-II): From Individual Species to Whole Genera.</title>
        <authorList>
            <person name="Goeker M."/>
        </authorList>
    </citation>
    <scope>NUCLEOTIDE SEQUENCE [LARGE SCALE GENOMIC DNA]</scope>
    <source>
        <strain evidence="2 3">DSM 27617</strain>
    </source>
</reference>
<dbReference type="SUPFAM" id="SSF56935">
    <property type="entry name" value="Porins"/>
    <property type="match status" value="1"/>
</dbReference>
<evidence type="ECO:0000313" key="2">
    <source>
        <dbReference type="EMBL" id="PJJ67731.1"/>
    </source>
</evidence>
<proteinExistence type="predicted"/>
<keyword evidence="3" id="KW-1185">Reference proteome</keyword>
<comment type="caution">
    <text evidence="2">The sequence shown here is derived from an EMBL/GenBank/DDBJ whole genome shotgun (WGS) entry which is preliminary data.</text>
</comment>